<name>A0A1M6WLR7_9RHOB</name>
<dbReference type="GO" id="GO:0005829">
    <property type="term" value="C:cytosol"/>
    <property type="evidence" value="ECO:0007669"/>
    <property type="project" value="TreeGrafter"/>
</dbReference>
<feature type="compositionally biased region" description="Basic residues" evidence="2">
    <location>
        <begin position="136"/>
        <end position="152"/>
    </location>
</feature>
<dbReference type="RefSeq" id="WP_073031407.1">
    <property type="nucleotide sequence ID" value="NZ_BMLR01000001.1"/>
</dbReference>
<keyword evidence="5" id="KW-1185">Reference proteome</keyword>
<dbReference type="PANTHER" id="PTHR10948:SF23">
    <property type="entry name" value="TRANSPOSASE INSI FOR INSERTION SEQUENCE ELEMENT IS30A-RELATED"/>
    <property type="match status" value="1"/>
</dbReference>
<dbReference type="InterPro" id="IPR036397">
    <property type="entry name" value="RNaseH_sf"/>
</dbReference>
<organism evidence="4 5">
    <name type="scientific">Roseovarius pacificus</name>
    <dbReference type="NCBI Taxonomy" id="337701"/>
    <lineage>
        <taxon>Bacteria</taxon>
        <taxon>Pseudomonadati</taxon>
        <taxon>Pseudomonadota</taxon>
        <taxon>Alphaproteobacteria</taxon>
        <taxon>Rhodobacterales</taxon>
        <taxon>Roseobacteraceae</taxon>
        <taxon>Roseovarius</taxon>
    </lineage>
</organism>
<feature type="region of interest" description="Disordered" evidence="2">
    <location>
        <begin position="132"/>
        <end position="161"/>
    </location>
</feature>
<dbReference type="InterPro" id="IPR051917">
    <property type="entry name" value="Transposase-Integrase"/>
</dbReference>
<dbReference type="InterPro" id="IPR053392">
    <property type="entry name" value="Transposase_IS30-like"/>
</dbReference>
<dbReference type="AlphaFoldDB" id="A0A1M6WLR7"/>
<dbReference type="GO" id="GO:0015074">
    <property type="term" value="P:DNA integration"/>
    <property type="evidence" value="ECO:0007669"/>
    <property type="project" value="InterPro"/>
</dbReference>
<dbReference type="PROSITE" id="PS50994">
    <property type="entry name" value="INTEGRASE"/>
    <property type="match status" value="1"/>
</dbReference>
<dbReference type="Gene3D" id="1.10.10.60">
    <property type="entry name" value="Homeodomain-like"/>
    <property type="match status" value="1"/>
</dbReference>
<dbReference type="GO" id="GO:0006310">
    <property type="term" value="P:DNA recombination"/>
    <property type="evidence" value="ECO:0007669"/>
    <property type="project" value="UniProtKB-KW"/>
</dbReference>
<dbReference type="STRING" id="337701.SAMN05444398_10164"/>
<protein>
    <submittedName>
        <fullName evidence="4">Transposase, IS30 family</fullName>
    </submittedName>
</protein>
<dbReference type="PANTHER" id="PTHR10948">
    <property type="entry name" value="TRANSPOSASE"/>
    <property type="match status" value="1"/>
</dbReference>
<dbReference type="GO" id="GO:0003676">
    <property type="term" value="F:nucleic acid binding"/>
    <property type="evidence" value="ECO:0007669"/>
    <property type="project" value="InterPro"/>
</dbReference>
<dbReference type="OrthoDB" id="9803231at2"/>
<dbReference type="EMBL" id="FRBR01000001">
    <property type="protein sequence ID" value="SHK94529.1"/>
    <property type="molecule type" value="Genomic_DNA"/>
</dbReference>
<dbReference type="Proteomes" id="UP000183974">
    <property type="component" value="Unassembled WGS sequence"/>
</dbReference>
<dbReference type="InterPro" id="IPR012337">
    <property type="entry name" value="RNaseH-like_sf"/>
</dbReference>
<sequence length="330" mass="39180">MAHTELDLRERRAIEDMLNAKVPVSKIAAEIGRYRSTVYREIKRNYFTDDELSYLNGYYGMNAQRYASDRRARRRKLIRLDKLRAHVIDRLKTGWTPEQIAGRLGYDGQPVRVSHETIYTYVYSAEGQSEQLARHLPSRRKKRRPRYARRPRGQVFPPDRSIHQRPEHVKSREAFGDWEGDLMIFERSQGKMNVASLVERKTRYAVLFRNNDRSSTHFMNKLMDVMEPLPQTARRSITFDRGFEFREWRKLKTGIGTESWFCDPQAPWQKGAVENLNKRARRYLPRDTQLAALSNRYMKAICERLNGTPRKCLGWRTPTEAFREEMMKLR</sequence>
<reference evidence="4 5" key="1">
    <citation type="submission" date="2016-11" db="EMBL/GenBank/DDBJ databases">
        <authorList>
            <person name="Jaros S."/>
            <person name="Januszkiewicz K."/>
            <person name="Wedrychowicz H."/>
        </authorList>
    </citation>
    <scope>NUCLEOTIDE SEQUENCE [LARGE SCALE GENOMIC DNA]</scope>
    <source>
        <strain evidence="4 5">DSM 29589</strain>
    </source>
</reference>
<evidence type="ECO:0000256" key="2">
    <source>
        <dbReference type="SAM" id="MobiDB-lite"/>
    </source>
</evidence>
<dbReference type="Pfam" id="PF13936">
    <property type="entry name" value="HTH_38"/>
    <property type="match status" value="1"/>
</dbReference>
<dbReference type="InterPro" id="IPR025246">
    <property type="entry name" value="IS30-like_HTH"/>
</dbReference>
<evidence type="ECO:0000256" key="1">
    <source>
        <dbReference type="ARBA" id="ARBA00023172"/>
    </source>
</evidence>
<evidence type="ECO:0000259" key="3">
    <source>
        <dbReference type="PROSITE" id="PS50994"/>
    </source>
</evidence>
<evidence type="ECO:0000313" key="5">
    <source>
        <dbReference type="Proteomes" id="UP000183974"/>
    </source>
</evidence>
<feature type="domain" description="Integrase catalytic" evidence="3">
    <location>
        <begin position="162"/>
        <end position="326"/>
    </location>
</feature>
<dbReference type="GO" id="GO:0004803">
    <property type="term" value="F:transposase activity"/>
    <property type="evidence" value="ECO:0007669"/>
    <property type="project" value="TreeGrafter"/>
</dbReference>
<accession>A0A1M6WLR7</accession>
<evidence type="ECO:0000313" key="4">
    <source>
        <dbReference type="EMBL" id="SHK94529.1"/>
    </source>
</evidence>
<dbReference type="SUPFAM" id="SSF53098">
    <property type="entry name" value="Ribonuclease H-like"/>
    <property type="match status" value="1"/>
</dbReference>
<dbReference type="InterPro" id="IPR001584">
    <property type="entry name" value="Integrase_cat-core"/>
</dbReference>
<gene>
    <name evidence="4" type="ORF">SAMN05444398_10164</name>
</gene>
<keyword evidence="1" id="KW-0233">DNA recombination</keyword>
<dbReference type="Gene3D" id="3.30.420.10">
    <property type="entry name" value="Ribonuclease H-like superfamily/Ribonuclease H"/>
    <property type="match status" value="1"/>
</dbReference>
<dbReference type="GO" id="GO:0032196">
    <property type="term" value="P:transposition"/>
    <property type="evidence" value="ECO:0007669"/>
    <property type="project" value="TreeGrafter"/>
</dbReference>
<proteinExistence type="predicted"/>
<dbReference type="NCBIfam" id="NF033563">
    <property type="entry name" value="transpos_IS30"/>
    <property type="match status" value="1"/>
</dbReference>